<proteinExistence type="inferred from homology"/>
<evidence type="ECO:0000256" key="2">
    <source>
        <dbReference type="ARBA" id="ARBA00010500"/>
    </source>
</evidence>
<dbReference type="PANTHER" id="PTHR21442:SF0">
    <property type="entry name" value="CILIA- AND FLAGELLA-ASSOCIATED PROTEIN 206"/>
    <property type="match status" value="1"/>
</dbReference>
<evidence type="ECO:0000256" key="3">
    <source>
        <dbReference type="ARBA" id="ARBA00021602"/>
    </source>
</evidence>
<evidence type="ECO:0000256" key="8">
    <source>
        <dbReference type="ARBA" id="ARBA00023273"/>
    </source>
</evidence>
<keyword evidence="11" id="KW-1185">Reference proteome</keyword>
<dbReference type="Proteomes" id="UP001153714">
    <property type="component" value="Chromosome 7"/>
</dbReference>
<keyword evidence="5" id="KW-0970">Cilium biogenesis/degradation</keyword>
<evidence type="ECO:0000256" key="9">
    <source>
        <dbReference type="ARBA" id="ARBA00045321"/>
    </source>
</evidence>
<evidence type="ECO:0000256" key="6">
    <source>
        <dbReference type="ARBA" id="ARBA00023069"/>
    </source>
</evidence>
<gene>
    <name evidence="10" type="ORF">DIATSA_LOCUS12014</name>
</gene>
<dbReference type="Pfam" id="PF12018">
    <property type="entry name" value="FAP206"/>
    <property type="match status" value="1"/>
</dbReference>
<dbReference type="GO" id="GO:0030030">
    <property type="term" value="P:cell projection organization"/>
    <property type="evidence" value="ECO:0007669"/>
    <property type="project" value="UniProtKB-KW"/>
</dbReference>
<dbReference type="AlphaFoldDB" id="A0A9P0G2T7"/>
<reference evidence="10" key="1">
    <citation type="submission" date="2021-12" db="EMBL/GenBank/DDBJ databases">
        <authorList>
            <person name="King R."/>
        </authorList>
    </citation>
    <scope>NUCLEOTIDE SEQUENCE</scope>
</reference>
<comment type="function">
    <text evidence="9">Essential for sperm motility and is involved in the regulation of the beating frequency of motile cilia on the epithelial cells of the respiratory tract. Required for the establishment of radial spokes in sperm flagella.</text>
</comment>
<keyword evidence="6" id="KW-0969">Cilium</keyword>
<keyword evidence="4" id="KW-0963">Cytoplasm</keyword>
<keyword evidence="8" id="KW-0966">Cell projection</keyword>
<comment type="subcellular location">
    <subcellularLocation>
        <location evidence="1">Cytoplasm</location>
        <location evidence="1">Cytoskeleton</location>
        <location evidence="1">Cilium axoneme</location>
    </subcellularLocation>
</comment>
<dbReference type="InterPro" id="IPR021897">
    <property type="entry name" value="FAP206"/>
</dbReference>
<sequence length="765" mass="86042">MACNENIVKNIAKEITRNCQAQNVIVDTEFVIYLVELLLLNPKYGKLFTKTINRNNLQFFVEECVDLLTRGDTSLNTLKMQFIMQTNYGKLQNLIDKHSESISACLRPLVDEILDAEPPEGAHADCTKLFRKISIYIVLASGLGNPGVITTLKEGMAALESVFSLDDLKMFVALPRNEKMEQLEELMEIVSGVRLFNRDCKKSGEGIPDHLEPSLNIGNTKASFQTAGKRPVMRLVLYIIERLCSDRKQSAKRLHTSVLLVPVLFLQNISEEAVTLVDLTGGRRCARIYMPTNSKKEREGPSVHPLSFGGKCRAVPFNLVDAGKACLGSLSHALMAAMQRVNALTSAAHGRVAAARDTGNVHVDPPPDTDLTVDNYKEIFQLLAFNRQYELFIRKLLSDVETMVDNAVACVDRAKAVLEELHAAVKYKAAVPVVTVFPLFARLWQVWRAMQNIMYLVSTVNRLMCTLAAIQDQMKIPYNILDAMLKGKQVVTDQDRMTATVSMEERLSLGSVRNYVANNESAAVVKDTHVEFLGFCALCLCIGALVPRHAAVGAIKWGGRRYGFCSVNMAVTFSRDPARYVNEVLHYARNNPHVIHLLNILEDVYKVKDVDILVTEHVPKIQVMDKDIQTEVHPVESYIEKNYSWDLWKWKRRACQWATIVNCKTHSTQTKYSHMRAEIQCQTVQRRDASLQTARARATCTPHRAHFVWGLRGQRGLGQHTQDFTDFAHSEKKKAQVISTCSWPCYEPEVATSDPACSEHDDDNI</sequence>
<keyword evidence="7" id="KW-0206">Cytoskeleton</keyword>
<reference evidence="10" key="2">
    <citation type="submission" date="2022-10" db="EMBL/GenBank/DDBJ databases">
        <authorList>
            <consortium name="ENA_rothamsted_submissions"/>
            <consortium name="culmorum"/>
            <person name="King R."/>
        </authorList>
    </citation>
    <scope>NUCLEOTIDE SEQUENCE</scope>
</reference>
<dbReference type="OrthoDB" id="10251073at2759"/>
<dbReference type="PANTHER" id="PTHR21442">
    <property type="entry name" value="CILIA- AND FLAGELLA-ASSOCIATED PROTEIN 206"/>
    <property type="match status" value="1"/>
</dbReference>
<evidence type="ECO:0000256" key="4">
    <source>
        <dbReference type="ARBA" id="ARBA00022490"/>
    </source>
</evidence>
<protein>
    <recommendedName>
        <fullName evidence="3">Cilia- and flagella-associated protein 206</fullName>
    </recommendedName>
</protein>
<evidence type="ECO:0000256" key="1">
    <source>
        <dbReference type="ARBA" id="ARBA00004430"/>
    </source>
</evidence>
<dbReference type="EMBL" id="OU893338">
    <property type="protein sequence ID" value="CAH0763240.1"/>
    <property type="molecule type" value="Genomic_DNA"/>
</dbReference>
<evidence type="ECO:0000256" key="5">
    <source>
        <dbReference type="ARBA" id="ARBA00022794"/>
    </source>
</evidence>
<dbReference type="GO" id="GO:0003356">
    <property type="term" value="P:regulation of cilium beat frequency"/>
    <property type="evidence" value="ECO:0007669"/>
    <property type="project" value="TreeGrafter"/>
</dbReference>
<organism evidence="10 11">
    <name type="scientific">Diatraea saccharalis</name>
    <name type="common">sugarcane borer</name>
    <dbReference type="NCBI Taxonomy" id="40085"/>
    <lineage>
        <taxon>Eukaryota</taxon>
        <taxon>Metazoa</taxon>
        <taxon>Ecdysozoa</taxon>
        <taxon>Arthropoda</taxon>
        <taxon>Hexapoda</taxon>
        <taxon>Insecta</taxon>
        <taxon>Pterygota</taxon>
        <taxon>Neoptera</taxon>
        <taxon>Endopterygota</taxon>
        <taxon>Lepidoptera</taxon>
        <taxon>Glossata</taxon>
        <taxon>Ditrysia</taxon>
        <taxon>Pyraloidea</taxon>
        <taxon>Crambidae</taxon>
        <taxon>Crambinae</taxon>
        <taxon>Diatraea</taxon>
    </lineage>
</organism>
<comment type="similarity">
    <text evidence="2">Belongs to the CFAP206 family.</text>
</comment>
<evidence type="ECO:0000313" key="11">
    <source>
        <dbReference type="Proteomes" id="UP001153714"/>
    </source>
</evidence>
<accession>A0A9P0G2T7</accession>
<name>A0A9P0G2T7_9NEOP</name>
<dbReference type="GO" id="GO:0036064">
    <property type="term" value="C:ciliary basal body"/>
    <property type="evidence" value="ECO:0007669"/>
    <property type="project" value="TreeGrafter"/>
</dbReference>
<evidence type="ECO:0000313" key="10">
    <source>
        <dbReference type="EMBL" id="CAH0763240.1"/>
    </source>
</evidence>
<evidence type="ECO:0000256" key="7">
    <source>
        <dbReference type="ARBA" id="ARBA00023212"/>
    </source>
</evidence>
<dbReference type="GO" id="GO:0005930">
    <property type="term" value="C:axoneme"/>
    <property type="evidence" value="ECO:0007669"/>
    <property type="project" value="UniProtKB-SubCell"/>
</dbReference>